<gene>
    <name evidence="1" type="ORF">NECAME_14098</name>
</gene>
<proteinExistence type="predicted"/>
<dbReference type="Proteomes" id="UP000053676">
    <property type="component" value="Unassembled WGS sequence"/>
</dbReference>
<dbReference type="STRING" id="51031.W2SSX4"/>
<reference evidence="2" key="1">
    <citation type="journal article" date="2014" name="Nat. Genet.">
        <title>Genome of the human hookworm Necator americanus.</title>
        <authorList>
            <person name="Tang Y.T."/>
            <person name="Gao X."/>
            <person name="Rosa B.A."/>
            <person name="Abubucker S."/>
            <person name="Hallsworth-Pepin K."/>
            <person name="Martin J."/>
            <person name="Tyagi R."/>
            <person name="Heizer E."/>
            <person name="Zhang X."/>
            <person name="Bhonagiri-Palsikar V."/>
            <person name="Minx P."/>
            <person name="Warren W.C."/>
            <person name="Wang Q."/>
            <person name="Zhan B."/>
            <person name="Hotez P.J."/>
            <person name="Sternberg P.W."/>
            <person name="Dougall A."/>
            <person name="Gaze S.T."/>
            <person name="Mulvenna J."/>
            <person name="Sotillo J."/>
            <person name="Ranganathan S."/>
            <person name="Rabelo E.M."/>
            <person name="Wilson R.K."/>
            <person name="Felgner P.L."/>
            <person name="Bethony J."/>
            <person name="Hawdon J.M."/>
            <person name="Gasser R.B."/>
            <person name="Loukas A."/>
            <person name="Mitreva M."/>
        </authorList>
    </citation>
    <scope>NUCLEOTIDE SEQUENCE [LARGE SCALE GENOMIC DNA]</scope>
</reference>
<dbReference type="KEGG" id="nai:NECAME_14098"/>
<sequence>MANPYTCEAQLDELVPGDTVKDFAYISEENFVLVVLLTSQGVEECLVAPTCMQCFVTRNPPRPLLVLSNKAGAVLLVDLSTRKCIAELSAPQSIREVEVVQTSDTTDILLTSFTDAQWIIPLENGGRCLTEVLTTCIPSEFKKTEPSSSHLRLCAEGITVLDSVGCFVELHNGLSAVGAVPKKRYKVDDPEVKLLRRSSESILMLKSSTITL</sequence>
<dbReference type="OrthoDB" id="10256179at2759"/>
<evidence type="ECO:0000313" key="2">
    <source>
        <dbReference type="Proteomes" id="UP000053676"/>
    </source>
</evidence>
<dbReference type="EMBL" id="KI666908">
    <property type="protein sequence ID" value="ETN71767.1"/>
    <property type="molecule type" value="Genomic_DNA"/>
</dbReference>
<protein>
    <submittedName>
        <fullName evidence="1">Uncharacterized protein</fullName>
    </submittedName>
</protein>
<organism evidence="1 2">
    <name type="scientific">Necator americanus</name>
    <name type="common">Human hookworm</name>
    <dbReference type="NCBI Taxonomy" id="51031"/>
    <lineage>
        <taxon>Eukaryota</taxon>
        <taxon>Metazoa</taxon>
        <taxon>Ecdysozoa</taxon>
        <taxon>Nematoda</taxon>
        <taxon>Chromadorea</taxon>
        <taxon>Rhabditida</taxon>
        <taxon>Rhabditina</taxon>
        <taxon>Rhabditomorpha</taxon>
        <taxon>Strongyloidea</taxon>
        <taxon>Ancylostomatidae</taxon>
        <taxon>Bunostominae</taxon>
        <taxon>Necator</taxon>
    </lineage>
</organism>
<name>W2SSX4_NECAM</name>
<accession>W2SSX4</accession>
<evidence type="ECO:0000313" key="1">
    <source>
        <dbReference type="EMBL" id="ETN71767.1"/>
    </source>
</evidence>
<keyword evidence="2" id="KW-1185">Reference proteome</keyword>
<dbReference type="AlphaFoldDB" id="W2SSX4"/>